<dbReference type="Gramene" id="TraesCS4A02G213200.1">
    <property type="protein sequence ID" value="TraesCS4A02G213200.1"/>
    <property type="gene ID" value="TraesCS4A02G213200"/>
</dbReference>
<dbReference type="SUPFAM" id="SSF52768">
    <property type="entry name" value="Arginase/deacetylase"/>
    <property type="match status" value="1"/>
</dbReference>
<dbReference type="PRINTS" id="PR01270">
    <property type="entry name" value="HDASUPER"/>
</dbReference>
<dbReference type="EC" id="3.5.1.98" evidence="2 6"/>
<dbReference type="Gramene" id="TraesKAR4A01G0312540.1">
    <property type="protein sequence ID" value="cds.TraesKAR4A01G0312540.1"/>
    <property type="gene ID" value="TraesKAR4A01G0312540"/>
</dbReference>
<dbReference type="Gramene" id="TraesCAD_scaffold_258977_01G000100.1">
    <property type="protein sequence ID" value="TraesCAD_scaffold_258977_01G000100.1"/>
    <property type="gene ID" value="TraesCAD_scaffold_258977_01G000100"/>
</dbReference>
<feature type="binding site" evidence="8">
    <location>
        <position position="326"/>
    </location>
    <ligand>
        <name>substrate</name>
    </ligand>
</feature>
<keyword evidence="6" id="KW-0805">Transcription regulation</keyword>
<feature type="active site" description="Proton acceptor" evidence="7">
    <location>
        <position position="163"/>
    </location>
</feature>
<reference evidence="11" key="1">
    <citation type="submission" date="2018-08" db="EMBL/GenBank/DDBJ databases">
        <authorList>
            <person name="Rossello M."/>
        </authorList>
    </citation>
    <scope>NUCLEOTIDE SEQUENCE [LARGE SCALE GENOMIC DNA]</scope>
    <source>
        <strain evidence="11">cv. Chinese Spring</strain>
    </source>
</reference>
<dbReference type="GO" id="GO:0040029">
    <property type="term" value="P:epigenetic regulation of gene expression"/>
    <property type="evidence" value="ECO:0000318"/>
    <property type="project" value="GO_Central"/>
</dbReference>
<dbReference type="STRING" id="4565.A0A3B6HXX2"/>
<evidence type="ECO:0000256" key="1">
    <source>
        <dbReference type="ARBA" id="ARBA00001947"/>
    </source>
</evidence>
<feature type="binding site" evidence="9">
    <location>
        <position position="198"/>
    </location>
    <ligand>
        <name>a divalent metal cation</name>
        <dbReference type="ChEBI" id="CHEBI:60240"/>
    </ligand>
</feature>
<dbReference type="GO" id="GO:0046872">
    <property type="term" value="F:metal ion binding"/>
    <property type="evidence" value="ECO:0007669"/>
    <property type="project" value="UniProtKB-KW"/>
</dbReference>
<dbReference type="GO" id="GO:0004407">
    <property type="term" value="F:histone deacetylase activity"/>
    <property type="evidence" value="ECO:0000318"/>
    <property type="project" value="GO_Central"/>
</dbReference>
<dbReference type="OrthoDB" id="1918432at2759"/>
<keyword evidence="9" id="KW-0479">Metal-binding</keyword>
<dbReference type="Pfam" id="PF00850">
    <property type="entry name" value="Hist_deacetyl"/>
    <property type="match status" value="1"/>
</dbReference>
<name>A0A3B6HXX2_WHEAT</name>
<keyword evidence="6" id="KW-0539">Nucleus</keyword>
<dbReference type="InterPro" id="IPR003084">
    <property type="entry name" value="HDAC_I/II"/>
</dbReference>
<evidence type="ECO:0000259" key="10">
    <source>
        <dbReference type="Pfam" id="PF00850"/>
    </source>
</evidence>
<feature type="binding site" evidence="8">
    <location>
        <position position="121"/>
    </location>
    <ligand>
        <name>substrate</name>
    </ligand>
</feature>
<feature type="binding site" evidence="8">
    <location>
        <position position="171"/>
    </location>
    <ligand>
        <name>substrate</name>
    </ligand>
</feature>
<dbReference type="PIRSF" id="PIRSF037913">
    <property type="entry name" value="His_deacetylse_1"/>
    <property type="match status" value="1"/>
</dbReference>
<dbReference type="Gene3D" id="3.40.800.20">
    <property type="entry name" value="Histone deacetylase domain"/>
    <property type="match status" value="1"/>
</dbReference>
<evidence type="ECO:0000256" key="2">
    <source>
        <dbReference type="ARBA" id="ARBA00012111"/>
    </source>
</evidence>
<organism evidence="11">
    <name type="scientific">Triticum aestivum</name>
    <name type="common">Wheat</name>
    <dbReference type="NCBI Taxonomy" id="4565"/>
    <lineage>
        <taxon>Eukaryota</taxon>
        <taxon>Viridiplantae</taxon>
        <taxon>Streptophyta</taxon>
        <taxon>Embryophyta</taxon>
        <taxon>Tracheophyta</taxon>
        <taxon>Spermatophyta</taxon>
        <taxon>Magnoliopsida</taxon>
        <taxon>Liliopsida</taxon>
        <taxon>Poales</taxon>
        <taxon>Poaceae</taxon>
        <taxon>BOP clade</taxon>
        <taxon>Pooideae</taxon>
        <taxon>Triticodae</taxon>
        <taxon>Triticeae</taxon>
        <taxon>Triticinae</taxon>
        <taxon>Triticum</taxon>
    </lineage>
</organism>
<evidence type="ECO:0000256" key="9">
    <source>
        <dbReference type="PIRSR" id="PIRSR037913-3"/>
    </source>
</evidence>
<evidence type="ECO:0000256" key="5">
    <source>
        <dbReference type="ARBA" id="ARBA00048287"/>
    </source>
</evidence>
<accession>A0A3B6HXX2</accession>
<evidence type="ECO:0000256" key="4">
    <source>
        <dbReference type="ARBA" id="ARBA00022853"/>
    </source>
</evidence>
<comment type="cofactor">
    <cofactor evidence="1">
        <name>Zn(2+)</name>
        <dbReference type="ChEBI" id="CHEBI:29105"/>
    </cofactor>
</comment>
<keyword evidence="3 6" id="KW-0378">Hydrolase</keyword>
<dbReference type="InterPro" id="IPR023801">
    <property type="entry name" value="His_deacetylse_dom"/>
</dbReference>
<dbReference type="InterPro" id="IPR037138">
    <property type="entry name" value="His_deacetylse_dom_sf"/>
</dbReference>
<evidence type="ECO:0000256" key="3">
    <source>
        <dbReference type="ARBA" id="ARBA00022801"/>
    </source>
</evidence>
<dbReference type="PRINTS" id="PR01271">
    <property type="entry name" value="HISDACETLASE"/>
</dbReference>
<feature type="binding site" evidence="9">
    <location>
        <position position="287"/>
    </location>
    <ligand>
        <name>a divalent metal cation</name>
        <dbReference type="ChEBI" id="CHEBI:60240"/>
    </ligand>
</feature>
<evidence type="ECO:0000256" key="6">
    <source>
        <dbReference type="PIRNR" id="PIRNR037913"/>
    </source>
</evidence>
<dbReference type="CDD" id="cd09991">
    <property type="entry name" value="HDAC_classI"/>
    <property type="match status" value="1"/>
</dbReference>
<dbReference type="Gramene" id="TraesCLE_scaffold_135550_01G000100.1">
    <property type="protein sequence ID" value="TraesCLE_scaffold_135550_01G000100.1"/>
    <property type="gene ID" value="TraesCLE_scaffold_135550_01G000100"/>
</dbReference>
<evidence type="ECO:0000256" key="8">
    <source>
        <dbReference type="PIRSR" id="PIRSR037913-2"/>
    </source>
</evidence>
<evidence type="ECO:0000256" key="7">
    <source>
        <dbReference type="PIRSR" id="PIRSR037913-1"/>
    </source>
</evidence>
<dbReference type="Gramene" id="TraesROB_scaffold_142402_01G000100.1">
    <property type="protein sequence ID" value="TraesROB_scaffold_142402_01G000100.1"/>
    <property type="gene ID" value="TraesROB_scaffold_142402_01G000100"/>
</dbReference>
<dbReference type="FunFam" id="3.40.800.20:FF:000023">
    <property type="entry name" value="Histone deacetylase"/>
    <property type="match status" value="1"/>
</dbReference>
<feature type="domain" description="Histone deacetylase" evidence="10">
    <location>
        <begin position="36"/>
        <end position="340"/>
    </location>
</feature>
<dbReference type="InterPro" id="IPR023696">
    <property type="entry name" value="Ureohydrolase_dom_sf"/>
</dbReference>
<comment type="similarity">
    <text evidence="6">Belongs to the histone deacetylase family. HD Type 1 subfamily.</text>
</comment>
<proteinExistence type="inferred from homology"/>
<evidence type="ECO:0000313" key="12">
    <source>
        <dbReference type="Proteomes" id="UP000019116"/>
    </source>
</evidence>
<dbReference type="InterPro" id="IPR000286">
    <property type="entry name" value="HDACs"/>
</dbReference>
<dbReference type="GO" id="GO:0000118">
    <property type="term" value="C:histone deacetylase complex"/>
    <property type="evidence" value="ECO:0000318"/>
    <property type="project" value="GO_Central"/>
</dbReference>
<dbReference type="AlphaFoldDB" id="A0A3B6HXX2"/>
<dbReference type="SMR" id="A0A3B6HXX2"/>
<feature type="binding site" evidence="9">
    <location>
        <position position="200"/>
    </location>
    <ligand>
        <name>a divalent metal cation</name>
        <dbReference type="ChEBI" id="CHEBI:60240"/>
    </ligand>
</feature>
<comment type="catalytic activity">
    <reaction evidence="5 6">
        <text>N(6)-acetyl-L-lysyl-[histone] + H2O = L-lysyl-[histone] + acetate</text>
        <dbReference type="Rhea" id="RHEA:58196"/>
        <dbReference type="Rhea" id="RHEA-COMP:9845"/>
        <dbReference type="Rhea" id="RHEA-COMP:11338"/>
        <dbReference type="ChEBI" id="CHEBI:15377"/>
        <dbReference type="ChEBI" id="CHEBI:29969"/>
        <dbReference type="ChEBI" id="CHEBI:30089"/>
        <dbReference type="ChEBI" id="CHEBI:61930"/>
        <dbReference type="EC" id="3.5.1.98"/>
    </reaction>
</comment>
<dbReference type="OMA" id="MHHACRE"/>
<keyword evidence="12" id="KW-1185">Reference proteome</keyword>
<keyword evidence="6" id="KW-0804">Transcription</keyword>
<reference evidence="11" key="2">
    <citation type="submission" date="2018-10" db="UniProtKB">
        <authorList>
            <consortium name="EnsemblPlants"/>
        </authorList>
    </citation>
    <scope>IDENTIFICATION</scope>
</reference>
<dbReference type="Gramene" id="TraesCS4A03G0568100.1">
    <property type="protein sequence ID" value="TraesCS4A03G0568100.1.CDS"/>
    <property type="gene ID" value="TraesCS4A03G0568100"/>
</dbReference>
<evidence type="ECO:0000313" key="11">
    <source>
        <dbReference type="EnsemblPlants" id="TraesCS4A02G213200.1"/>
    </source>
</evidence>
<sequence length="471" mass="51411">MGANSLPSPSCPDGRKRRVCYYYDPGISNVDYGKGHSMVPRRVAMTHGLVASYGLLNDMTRLRTRPASPEELLAFHDQKYVDLLGRLTPAAYISDGDLRRTAEEHGIGPVRRWDDGACTNDNPVIDGLMEYCLSYAGGSLAAARALCGGDHDVAINWSGGMHHACRGHANGFCYVNDIVLAIKQLLGRFRRVLYVDIDAHHGDGVEKAFADSNQVMTLSFHQYQTDFFPGTGSIDDVGDGAGRYHALNVPLKKGMDDQGYHELFKPIVGKAMQVFQPDAVVLQCGADSLSGDRLAGLELSVGGHAECVRYLRGFNAPLLLLGGGGYTINHVASCWCYETAVAVGKEDEIADEIPHHPYDHYYRSQGYKLQCRTEAPGSLSSGENKDAAAIRVKALEHLSAINCAPSIQFHEPCGAAAQGMDVDDLCHDDDNDEEEEEDPMERLQRLCDNADLAGFFVELGRKHRLSSSAMV</sequence>
<dbReference type="GO" id="GO:0141221">
    <property type="term" value="F:histone deacetylase activity, hydrolytic mechanism"/>
    <property type="evidence" value="ECO:0007669"/>
    <property type="project" value="UniProtKB-EC"/>
</dbReference>
<protein>
    <recommendedName>
        <fullName evidence="2 6">Histone deacetylase</fullName>
        <ecNumber evidence="2 6">3.5.1.98</ecNumber>
    </recommendedName>
</protein>
<dbReference type="PANTHER" id="PTHR10625">
    <property type="entry name" value="HISTONE DEACETYLASE HDAC1-RELATED"/>
    <property type="match status" value="1"/>
</dbReference>
<comment type="subcellular location">
    <subcellularLocation>
        <location evidence="6">Nucleus</location>
    </subcellularLocation>
</comment>
<dbReference type="PANTHER" id="PTHR10625:SF7">
    <property type="entry name" value="HISTONE DEACETYLASE"/>
    <property type="match status" value="1"/>
</dbReference>
<dbReference type="EnsemblPlants" id="TraesCS4A02G213200.1">
    <property type="protein sequence ID" value="TraesCS4A02G213200.1"/>
    <property type="gene ID" value="TraesCS4A02G213200"/>
</dbReference>
<dbReference type="Proteomes" id="UP000019116">
    <property type="component" value="Chromosome 4A"/>
</dbReference>
<keyword evidence="4 6" id="KW-0156">Chromatin regulator</keyword>